<dbReference type="Proteomes" id="UP000642829">
    <property type="component" value="Unassembled WGS sequence"/>
</dbReference>
<gene>
    <name evidence="2" type="ORF">GCM10007047_29490</name>
</gene>
<dbReference type="Gene3D" id="3.40.50.150">
    <property type="entry name" value="Vaccinia Virus protein VP39"/>
    <property type="match status" value="1"/>
</dbReference>
<evidence type="ECO:0000313" key="3">
    <source>
        <dbReference type="Proteomes" id="UP000642829"/>
    </source>
</evidence>
<reference evidence="2" key="2">
    <citation type="submission" date="2020-09" db="EMBL/GenBank/DDBJ databases">
        <authorList>
            <person name="Sun Q."/>
            <person name="Kim S."/>
        </authorList>
    </citation>
    <scope>NUCLEOTIDE SEQUENCE</scope>
    <source>
        <strain evidence="2">KCTC 12870</strain>
    </source>
</reference>
<dbReference type="EMBL" id="BMXG01000023">
    <property type="protein sequence ID" value="GHC10269.1"/>
    <property type="molecule type" value="Genomic_DNA"/>
</dbReference>
<dbReference type="Pfam" id="PF08241">
    <property type="entry name" value="Methyltransf_11"/>
    <property type="match status" value="1"/>
</dbReference>
<organism evidence="2 3">
    <name type="scientific">Cerasicoccus arenae</name>
    <dbReference type="NCBI Taxonomy" id="424488"/>
    <lineage>
        <taxon>Bacteria</taxon>
        <taxon>Pseudomonadati</taxon>
        <taxon>Verrucomicrobiota</taxon>
        <taxon>Opitutia</taxon>
        <taxon>Puniceicoccales</taxon>
        <taxon>Cerasicoccaceae</taxon>
        <taxon>Cerasicoccus</taxon>
    </lineage>
</organism>
<proteinExistence type="predicted"/>
<reference evidence="2" key="1">
    <citation type="journal article" date="2014" name="Int. J. Syst. Evol. Microbiol.">
        <title>Complete genome sequence of Corynebacterium casei LMG S-19264T (=DSM 44701T), isolated from a smear-ripened cheese.</title>
        <authorList>
            <consortium name="US DOE Joint Genome Institute (JGI-PGF)"/>
            <person name="Walter F."/>
            <person name="Albersmeier A."/>
            <person name="Kalinowski J."/>
            <person name="Ruckert C."/>
        </authorList>
    </citation>
    <scope>NUCLEOTIDE SEQUENCE</scope>
    <source>
        <strain evidence="2">KCTC 12870</strain>
    </source>
</reference>
<feature type="domain" description="Methyltransferase type 11" evidence="1">
    <location>
        <begin position="47"/>
        <end position="147"/>
    </location>
</feature>
<dbReference type="GO" id="GO:0008757">
    <property type="term" value="F:S-adenosylmethionine-dependent methyltransferase activity"/>
    <property type="evidence" value="ECO:0007669"/>
    <property type="project" value="InterPro"/>
</dbReference>
<protein>
    <recommendedName>
        <fullName evidence="1">Methyltransferase type 11 domain-containing protein</fullName>
    </recommendedName>
</protein>
<dbReference type="RefSeq" id="WP_189516611.1">
    <property type="nucleotide sequence ID" value="NZ_BMXG01000023.1"/>
</dbReference>
<dbReference type="InterPro" id="IPR013216">
    <property type="entry name" value="Methyltransf_11"/>
</dbReference>
<comment type="caution">
    <text evidence="2">The sequence shown here is derived from an EMBL/GenBank/DDBJ whole genome shotgun (WGS) entry which is preliminary data.</text>
</comment>
<dbReference type="InterPro" id="IPR029063">
    <property type="entry name" value="SAM-dependent_MTases_sf"/>
</dbReference>
<dbReference type="SUPFAM" id="SSF53335">
    <property type="entry name" value="S-adenosyl-L-methionine-dependent methyltransferases"/>
    <property type="match status" value="1"/>
</dbReference>
<accession>A0A8J3DM77</accession>
<sequence length="250" mass="28788">MEIAEAQTYFQQTEVVDHYAHAVSRVGLWVSEERIFRRVFKPEDSILELGCGAGRIAFGLWELEYRRVMATDYCAEMVAEARRINQVLEYGVPIQRADATRLPFSDGEFDGAIFGFNGLMQIPGRANRQRAIQEISRVIKPSGWFVFTGHDRNRHGRKSFWRDESKLWQKGRQHPQVKEFGDLYYEGDEGYWMYIHAADSSEVQADLEAAGFRVDASALRSEICMEPAEVRDFSDDTRFWIAQKNADSPA</sequence>
<keyword evidence="3" id="KW-1185">Reference proteome</keyword>
<name>A0A8J3DM77_9BACT</name>
<dbReference type="PANTHER" id="PTHR43591">
    <property type="entry name" value="METHYLTRANSFERASE"/>
    <property type="match status" value="1"/>
</dbReference>
<evidence type="ECO:0000259" key="1">
    <source>
        <dbReference type="Pfam" id="PF08241"/>
    </source>
</evidence>
<dbReference type="AlphaFoldDB" id="A0A8J3DM77"/>
<dbReference type="PANTHER" id="PTHR43591:SF24">
    <property type="entry name" value="2-METHOXY-6-POLYPRENYL-1,4-BENZOQUINOL METHYLASE, MITOCHONDRIAL"/>
    <property type="match status" value="1"/>
</dbReference>
<dbReference type="CDD" id="cd02440">
    <property type="entry name" value="AdoMet_MTases"/>
    <property type="match status" value="1"/>
</dbReference>
<evidence type="ECO:0000313" key="2">
    <source>
        <dbReference type="EMBL" id="GHC10269.1"/>
    </source>
</evidence>